<organism evidence="2 3">
    <name type="scientific">Aegilops tauschii subsp. strangulata</name>
    <name type="common">Goatgrass</name>
    <dbReference type="NCBI Taxonomy" id="200361"/>
    <lineage>
        <taxon>Eukaryota</taxon>
        <taxon>Viridiplantae</taxon>
        <taxon>Streptophyta</taxon>
        <taxon>Embryophyta</taxon>
        <taxon>Tracheophyta</taxon>
        <taxon>Spermatophyta</taxon>
        <taxon>Magnoliopsida</taxon>
        <taxon>Liliopsida</taxon>
        <taxon>Poales</taxon>
        <taxon>Poaceae</taxon>
        <taxon>BOP clade</taxon>
        <taxon>Pooideae</taxon>
        <taxon>Triticodae</taxon>
        <taxon>Triticeae</taxon>
        <taxon>Triticinae</taxon>
        <taxon>Aegilops</taxon>
    </lineage>
</organism>
<dbReference type="Gramene" id="AET2Gv20976700.1">
    <property type="protein sequence ID" value="AET2Gv20976700.1"/>
    <property type="gene ID" value="AET2Gv20976700"/>
</dbReference>
<keyword evidence="1" id="KW-0812">Transmembrane</keyword>
<protein>
    <submittedName>
        <fullName evidence="2">Uncharacterized protein</fullName>
    </submittedName>
</protein>
<keyword evidence="1" id="KW-0472">Membrane</keyword>
<evidence type="ECO:0000256" key="1">
    <source>
        <dbReference type="SAM" id="Phobius"/>
    </source>
</evidence>
<reference evidence="3" key="1">
    <citation type="journal article" date="2014" name="Science">
        <title>Ancient hybridizations among the ancestral genomes of bread wheat.</title>
        <authorList>
            <consortium name="International Wheat Genome Sequencing Consortium,"/>
            <person name="Marcussen T."/>
            <person name="Sandve S.R."/>
            <person name="Heier L."/>
            <person name="Spannagl M."/>
            <person name="Pfeifer M."/>
            <person name="Jakobsen K.S."/>
            <person name="Wulff B.B."/>
            <person name="Steuernagel B."/>
            <person name="Mayer K.F."/>
            <person name="Olsen O.A."/>
        </authorList>
    </citation>
    <scope>NUCLEOTIDE SEQUENCE [LARGE SCALE GENOMIC DNA]</scope>
    <source>
        <strain evidence="3">cv. AL8/78</strain>
    </source>
</reference>
<sequence length="46" mass="4885">MRGGEGKPGRSPKRQLNAGYVVGGLLMLLTYLVAQHFAVSSPNGKQ</sequence>
<name>A0A453CVJ7_AEGTS</name>
<keyword evidence="1" id="KW-1133">Transmembrane helix</keyword>
<dbReference type="EnsemblPlants" id="AET2Gv20976700.1">
    <property type="protein sequence ID" value="AET2Gv20976700.1"/>
    <property type="gene ID" value="AET2Gv20976700"/>
</dbReference>
<reference evidence="3" key="2">
    <citation type="journal article" date="2017" name="Nat. Plants">
        <title>The Aegilops tauschii genome reveals multiple impacts of transposons.</title>
        <authorList>
            <person name="Zhao G."/>
            <person name="Zou C."/>
            <person name="Li K."/>
            <person name="Wang K."/>
            <person name="Li T."/>
            <person name="Gao L."/>
            <person name="Zhang X."/>
            <person name="Wang H."/>
            <person name="Yang Z."/>
            <person name="Liu X."/>
            <person name="Jiang W."/>
            <person name="Mao L."/>
            <person name="Kong X."/>
            <person name="Jiao Y."/>
            <person name="Jia J."/>
        </authorList>
    </citation>
    <scope>NUCLEOTIDE SEQUENCE [LARGE SCALE GENOMIC DNA]</scope>
    <source>
        <strain evidence="3">cv. AL8/78</strain>
    </source>
</reference>
<reference evidence="2" key="3">
    <citation type="journal article" date="2017" name="Nature">
        <title>Genome sequence of the progenitor of the wheat D genome Aegilops tauschii.</title>
        <authorList>
            <person name="Luo M.C."/>
            <person name="Gu Y.Q."/>
            <person name="Puiu D."/>
            <person name="Wang H."/>
            <person name="Twardziok S.O."/>
            <person name="Deal K.R."/>
            <person name="Huo N."/>
            <person name="Zhu T."/>
            <person name="Wang L."/>
            <person name="Wang Y."/>
            <person name="McGuire P.E."/>
            <person name="Liu S."/>
            <person name="Long H."/>
            <person name="Ramasamy R.K."/>
            <person name="Rodriguez J.C."/>
            <person name="Van S.L."/>
            <person name="Yuan L."/>
            <person name="Wang Z."/>
            <person name="Xia Z."/>
            <person name="Xiao L."/>
            <person name="Anderson O.D."/>
            <person name="Ouyang S."/>
            <person name="Liang Y."/>
            <person name="Zimin A.V."/>
            <person name="Pertea G."/>
            <person name="Qi P."/>
            <person name="Bennetzen J.L."/>
            <person name="Dai X."/>
            <person name="Dawson M.W."/>
            <person name="Muller H.G."/>
            <person name="Kugler K."/>
            <person name="Rivarola-Duarte L."/>
            <person name="Spannagl M."/>
            <person name="Mayer K.F.X."/>
            <person name="Lu F.H."/>
            <person name="Bevan M.W."/>
            <person name="Leroy P."/>
            <person name="Li P."/>
            <person name="You F.M."/>
            <person name="Sun Q."/>
            <person name="Liu Z."/>
            <person name="Lyons E."/>
            <person name="Wicker T."/>
            <person name="Salzberg S.L."/>
            <person name="Devos K.M."/>
            <person name="Dvorak J."/>
        </authorList>
    </citation>
    <scope>NUCLEOTIDE SEQUENCE [LARGE SCALE GENOMIC DNA]</scope>
    <source>
        <strain evidence="2">cv. AL8/78</strain>
    </source>
</reference>
<evidence type="ECO:0000313" key="2">
    <source>
        <dbReference type="EnsemblPlants" id="AET2Gv20976700.1"/>
    </source>
</evidence>
<evidence type="ECO:0000313" key="3">
    <source>
        <dbReference type="Proteomes" id="UP000015105"/>
    </source>
</evidence>
<reference evidence="2" key="4">
    <citation type="submission" date="2019-03" db="UniProtKB">
        <authorList>
            <consortium name="EnsemblPlants"/>
        </authorList>
    </citation>
    <scope>IDENTIFICATION</scope>
</reference>
<dbReference type="AlphaFoldDB" id="A0A453CVJ7"/>
<accession>A0A453CVJ7</accession>
<proteinExistence type="predicted"/>
<keyword evidence="3" id="KW-1185">Reference proteome</keyword>
<reference evidence="2" key="5">
    <citation type="journal article" date="2021" name="G3 (Bethesda)">
        <title>Aegilops tauschii genome assembly Aet v5.0 features greater sequence contiguity and improved annotation.</title>
        <authorList>
            <person name="Wang L."/>
            <person name="Zhu T."/>
            <person name="Rodriguez J.C."/>
            <person name="Deal K.R."/>
            <person name="Dubcovsky J."/>
            <person name="McGuire P.E."/>
            <person name="Lux T."/>
            <person name="Spannagl M."/>
            <person name="Mayer K.F.X."/>
            <person name="Baldrich P."/>
            <person name="Meyers B.C."/>
            <person name="Huo N."/>
            <person name="Gu Y.Q."/>
            <person name="Zhou H."/>
            <person name="Devos K.M."/>
            <person name="Bennetzen J.L."/>
            <person name="Unver T."/>
            <person name="Budak H."/>
            <person name="Gulick P.J."/>
            <person name="Galiba G."/>
            <person name="Kalapos B."/>
            <person name="Nelson D.R."/>
            <person name="Li P."/>
            <person name="You F.M."/>
            <person name="Luo M.C."/>
            <person name="Dvorak J."/>
        </authorList>
    </citation>
    <scope>NUCLEOTIDE SEQUENCE [LARGE SCALE GENOMIC DNA]</scope>
    <source>
        <strain evidence="2">cv. AL8/78</strain>
    </source>
</reference>
<dbReference type="Proteomes" id="UP000015105">
    <property type="component" value="Chromosome 2D"/>
</dbReference>
<feature type="transmembrane region" description="Helical" evidence="1">
    <location>
        <begin position="20"/>
        <end position="39"/>
    </location>
</feature>